<dbReference type="Proteomes" id="UP000423525">
    <property type="component" value="Chromosome"/>
</dbReference>
<dbReference type="InterPro" id="IPR025272">
    <property type="entry name" value="SocA_Panacea"/>
</dbReference>
<sequence length="159" mass="18231">MTYVPTLIANNVLNRAFAEKCRISPMKLQKILYFAAAEYQKNTGKSLFSERFETWQYGPVLRSVYSEFRPFSRDFITRFAKDAENQSHMINESADPALQRVLDTVWSATKGHSAVDLSRITHMENSAWDKSFQNEQPFLSSAHIAADNTYRHELGLTTA</sequence>
<evidence type="ECO:0000313" key="5">
    <source>
        <dbReference type="Proteomes" id="UP001265983"/>
    </source>
</evidence>
<reference evidence="2 5" key="2">
    <citation type="submission" date="2023-03" db="EMBL/GenBank/DDBJ databases">
        <title>Whole genome sequence of the first Corynebacterium rouxii strains isolated in Brazil: a recent member of Corynebacterium diphtheriae complex.</title>
        <authorList>
            <person name="Vieira V."/>
            <person name="Ramos J.N."/>
            <person name="Araujo M.R.B."/>
            <person name="Baio P.V."/>
            <person name="Sant'Anna L.O."/>
            <person name="Veras J.F.C."/>
            <person name="Vieira E.M.D."/>
            <person name="Sousa M.A.B."/>
            <person name="Camargo C.H."/>
            <person name="Sacchi C.T."/>
            <person name="Campos K.R."/>
            <person name="Santos M.B.N."/>
            <person name="Bokermann S."/>
            <person name="Alvim L.B."/>
            <person name="Santos L.S."/>
            <person name="Mattos-Guaraldi A.L."/>
        </authorList>
    </citation>
    <scope>NUCLEOTIDE SEQUENCE [LARGE SCALE GENOMIC DNA]</scope>
    <source>
        <strain evidence="2 5">70862</strain>
    </source>
</reference>
<accession>A0A6I8MGV1</accession>
<dbReference type="AlphaFoldDB" id="A0A6I8MGV1"/>
<evidence type="ECO:0000313" key="3">
    <source>
        <dbReference type="EMBL" id="VZH85727.1"/>
    </source>
</evidence>
<dbReference type="Proteomes" id="UP001265983">
    <property type="component" value="Unassembled WGS sequence"/>
</dbReference>
<keyword evidence="5" id="KW-1185">Reference proteome</keyword>
<evidence type="ECO:0000313" key="4">
    <source>
        <dbReference type="Proteomes" id="UP000423525"/>
    </source>
</evidence>
<name>A0A6I8MGV1_9CORY</name>
<protein>
    <submittedName>
        <fullName evidence="2">DUF4065 domain-containing protein</fullName>
    </submittedName>
</protein>
<dbReference type="Pfam" id="PF13274">
    <property type="entry name" value="SocA_Panacea"/>
    <property type="match status" value="1"/>
</dbReference>
<dbReference type="KEGG" id="crf:FRC0190_01669"/>
<evidence type="ECO:0000259" key="1">
    <source>
        <dbReference type="Pfam" id="PF13274"/>
    </source>
</evidence>
<dbReference type="EMBL" id="JARUHM010000010">
    <property type="protein sequence ID" value="MDT9411461.1"/>
    <property type="molecule type" value="Genomic_DNA"/>
</dbReference>
<dbReference type="RefSeq" id="WP_155873522.1">
    <property type="nucleotide sequence ID" value="NZ_CP168248.1"/>
</dbReference>
<gene>
    <name evidence="3" type="ORF">FRC0190_01669</name>
    <name evidence="2" type="ORF">P8T80_08720</name>
</gene>
<organism evidence="3 4">
    <name type="scientific">Corynebacterium rouxii</name>
    <dbReference type="NCBI Taxonomy" id="2719119"/>
    <lineage>
        <taxon>Bacteria</taxon>
        <taxon>Bacillati</taxon>
        <taxon>Actinomycetota</taxon>
        <taxon>Actinomycetes</taxon>
        <taxon>Mycobacteriales</taxon>
        <taxon>Corynebacteriaceae</taxon>
        <taxon>Corynebacterium</taxon>
    </lineage>
</organism>
<proteinExistence type="predicted"/>
<feature type="domain" description="Antitoxin SocA-like Panacea" evidence="1">
    <location>
        <begin position="28"/>
        <end position="128"/>
    </location>
</feature>
<reference evidence="3 4" key="1">
    <citation type="submission" date="2019-11" db="EMBL/GenBank/DDBJ databases">
        <authorList>
            <person name="Brisse S."/>
        </authorList>
    </citation>
    <scope>NUCLEOTIDE SEQUENCE [LARGE SCALE GENOMIC DNA]</scope>
    <source>
        <strain evidence="3">FRC0190</strain>
    </source>
</reference>
<dbReference type="EMBL" id="LR738855">
    <property type="protein sequence ID" value="VZH85727.1"/>
    <property type="molecule type" value="Genomic_DNA"/>
</dbReference>
<evidence type="ECO:0000313" key="2">
    <source>
        <dbReference type="EMBL" id="MDT9411461.1"/>
    </source>
</evidence>